<keyword evidence="4 8" id="KW-0479">Metal-binding</keyword>
<comment type="cofactor">
    <cofactor evidence="1 8">
        <name>heme</name>
        <dbReference type="ChEBI" id="CHEBI:30413"/>
    </cofactor>
</comment>
<dbReference type="PRINTS" id="PR00463">
    <property type="entry name" value="EP450I"/>
</dbReference>
<dbReference type="EMBL" id="JBANAX010000057">
    <property type="protein sequence ID" value="KAL1224237.1"/>
    <property type="molecule type" value="Genomic_DNA"/>
</dbReference>
<dbReference type="PRINTS" id="PR00385">
    <property type="entry name" value="P450"/>
</dbReference>
<evidence type="ECO:0000256" key="3">
    <source>
        <dbReference type="ARBA" id="ARBA00022617"/>
    </source>
</evidence>
<dbReference type="GO" id="GO:0046872">
    <property type="term" value="F:metal ion binding"/>
    <property type="evidence" value="ECO:0007669"/>
    <property type="project" value="UniProtKB-KW"/>
</dbReference>
<sequence>MSLWYIIVVFVFFASILIAKNTKKKKKNLPPGPPRLPIIGNLHQLGSKPHRSMFKLSEKYGSLMSLKFGNVSTVVASTPETVNDVLKKFDVDCCSRPYMTYAARITYNLNDLAYSPYSKYWREVRKLTVLELYTAKRVKSFRHIREEEVASLVDFIEQSASLEKSINLNQKLLRLSGSVICRVGFGITLEGSKLENTYEEVMQGTMEVLGSFAAADSFPVIGKIIDRITGLHSKCEKVFKLIDTFFDQAIKHHLEDESKDDIIDLLLKMERGEIGLGEFQLTRNQTKGILLNLLIAGVETYGHTVTWVMTHLITNPRVLKKAQTEVRRVIKKKDDITEEDIERLEYLKMVINEMLRINPLVPLLIPREASKDLKIGGYGIPKKTWIHVNVWAIHRNPNVWKDPEAFIPERFMDSKIDYKGLNFELLPFGSGRRICPGMGIGMSLVHLTLINLLYRFDWKLPKGINVEDVDLEELYGLACPKKVPLQLIPILTKWS</sequence>
<dbReference type="InterPro" id="IPR001128">
    <property type="entry name" value="Cyt_P450"/>
</dbReference>
<evidence type="ECO:0000256" key="1">
    <source>
        <dbReference type="ARBA" id="ARBA00001971"/>
    </source>
</evidence>
<dbReference type="PROSITE" id="PS00086">
    <property type="entry name" value="CYTOCHROME_P450"/>
    <property type="match status" value="1"/>
</dbReference>
<organism evidence="11 12">
    <name type="scientific">Cardamine amara subsp. amara</name>
    <dbReference type="NCBI Taxonomy" id="228776"/>
    <lineage>
        <taxon>Eukaryota</taxon>
        <taxon>Viridiplantae</taxon>
        <taxon>Streptophyta</taxon>
        <taxon>Embryophyta</taxon>
        <taxon>Tracheophyta</taxon>
        <taxon>Spermatophyta</taxon>
        <taxon>Magnoliopsida</taxon>
        <taxon>eudicotyledons</taxon>
        <taxon>Gunneridae</taxon>
        <taxon>Pentapetalae</taxon>
        <taxon>rosids</taxon>
        <taxon>malvids</taxon>
        <taxon>Brassicales</taxon>
        <taxon>Brassicaceae</taxon>
        <taxon>Cardamineae</taxon>
        <taxon>Cardamine</taxon>
    </lineage>
</organism>
<feature type="binding site" description="axial binding residue" evidence="8">
    <location>
        <position position="435"/>
    </location>
    <ligand>
        <name>heme</name>
        <dbReference type="ChEBI" id="CHEBI:30413"/>
    </ligand>
    <ligandPart>
        <name>Fe</name>
        <dbReference type="ChEBI" id="CHEBI:18248"/>
    </ligandPart>
</feature>
<dbReference type="Proteomes" id="UP001558713">
    <property type="component" value="Unassembled WGS sequence"/>
</dbReference>
<name>A0ABD1C438_CARAN</name>
<dbReference type="SUPFAM" id="SSF48264">
    <property type="entry name" value="Cytochrome P450"/>
    <property type="match status" value="1"/>
</dbReference>
<feature type="signal peptide" evidence="10">
    <location>
        <begin position="1"/>
        <end position="19"/>
    </location>
</feature>
<comment type="similarity">
    <text evidence="2 9">Belongs to the cytochrome P450 family.</text>
</comment>
<protein>
    <submittedName>
        <fullName evidence="11">Cytochrome P450 71B13</fullName>
    </submittedName>
</protein>
<dbReference type="FunFam" id="1.10.630.10:FF:000043">
    <property type="entry name" value="Cytochrome P450 99A2"/>
    <property type="match status" value="1"/>
</dbReference>
<dbReference type="InterPro" id="IPR017972">
    <property type="entry name" value="Cyt_P450_CS"/>
</dbReference>
<evidence type="ECO:0000256" key="6">
    <source>
        <dbReference type="ARBA" id="ARBA00023004"/>
    </source>
</evidence>
<evidence type="ECO:0000256" key="8">
    <source>
        <dbReference type="PIRSR" id="PIRSR602401-1"/>
    </source>
</evidence>
<dbReference type="InterPro" id="IPR036396">
    <property type="entry name" value="Cyt_P450_sf"/>
</dbReference>
<comment type="caution">
    <text evidence="11">The sequence shown here is derived from an EMBL/GenBank/DDBJ whole genome shotgun (WGS) entry which is preliminary data.</text>
</comment>
<keyword evidence="5 9" id="KW-0560">Oxidoreductase</keyword>
<gene>
    <name evidence="11" type="ORF">V5N11_034380</name>
</gene>
<keyword evidence="6 8" id="KW-0408">Iron</keyword>
<evidence type="ECO:0000313" key="12">
    <source>
        <dbReference type="Proteomes" id="UP001558713"/>
    </source>
</evidence>
<dbReference type="GO" id="GO:0004497">
    <property type="term" value="F:monooxygenase activity"/>
    <property type="evidence" value="ECO:0007669"/>
    <property type="project" value="UniProtKB-KW"/>
</dbReference>
<evidence type="ECO:0000256" key="2">
    <source>
        <dbReference type="ARBA" id="ARBA00010617"/>
    </source>
</evidence>
<dbReference type="CDD" id="cd11072">
    <property type="entry name" value="CYP71-like"/>
    <property type="match status" value="1"/>
</dbReference>
<dbReference type="Pfam" id="PF00067">
    <property type="entry name" value="p450"/>
    <property type="match status" value="1"/>
</dbReference>
<keyword evidence="10" id="KW-0732">Signal</keyword>
<dbReference type="PANTHER" id="PTHR47955:SF19">
    <property type="entry name" value="CYTOCHROME P450 71A9-LIKE ISOFORM X1"/>
    <property type="match status" value="1"/>
</dbReference>
<dbReference type="InterPro" id="IPR002401">
    <property type="entry name" value="Cyt_P450_E_grp-I"/>
</dbReference>
<evidence type="ECO:0000256" key="5">
    <source>
        <dbReference type="ARBA" id="ARBA00023002"/>
    </source>
</evidence>
<dbReference type="Gene3D" id="1.10.630.10">
    <property type="entry name" value="Cytochrome P450"/>
    <property type="match status" value="1"/>
</dbReference>
<keyword evidence="7 9" id="KW-0503">Monooxygenase</keyword>
<dbReference type="AlphaFoldDB" id="A0ABD1C438"/>
<evidence type="ECO:0000256" key="9">
    <source>
        <dbReference type="RuleBase" id="RU000461"/>
    </source>
</evidence>
<evidence type="ECO:0000256" key="10">
    <source>
        <dbReference type="SAM" id="SignalP"/>
    </source>
</evidence>
<proteinExistence type="inferred from homology"/>
<reference evidence="11 12" key="1">
    <citation type="submission" date="2024-04" db="EMBL/GenBank/DDBJ databases">
        <title>Genome assembly C_amara_ONT_v2.</title>
        <authorList>
            <person name="Yant L."/>
            <person name="Moore C."/>
            <person name="Slenker M."/>
        </authorList>
    </citation>
    <scope>NUCLEOTIDE SEQUENCE [LARGE SCALE GENOMIC DNA]</scope>
    <source>
        <tissue evidence="11">Leaf</tissue>
    </source>
</reference>
<keyword evidence="3 8" id="KW-0349">Heme</keyword>
<evidence type="ECO:0000313" key="11">
    <source>
        <dbReference type="EMBL" id="KAL1224237.1"/>
    </source>
</evidence>
<feature type="chain" id="PRO_5044844226" evidence="10">
    <location>
        <begin position="20"/>
        <end position="495"/>
    </location>
</feature>
<evidence type="ECO:0000256" key="4">
    <source>
        <dbReference type="ARBA" id="ARBA00022723"/>
    </source>
</evidence>
<dbReference type="PANTHER" id="PTHR47955">
    <property type="entry name" value="CYTOCHROME P450 FAMILY 71 PROTEIN"/>
    <property type="match status" value="1"/>
</dbReference>
<accession>A0ABD1C438</accession>
<evidence type="ECO:0000256" key="7">
    <source>
        <dbReference type="ARBA" id="ARBA00023033"/>
    </source>
</evidence>
<keyword evidence="12" id="KW-1185">Reference proteome</keyword>